<dbReference type="CDD" id="cd20537">
    <property type="entry name" value="CYCLIN_CCNO-like_rpt2"/>
    <property type="match status" value="1"/>
</dbReference>
<dbReference type="InterPro" id="IPR013763">
    <property type="entry name" value="Cyclin-like_dom"/>
</dbReference>
<organism evidence="7 8">
    <name type="scientific">Chroomonas mesostigmatica CCMP1168</name>
    <dbReference type="NCBI Taxonomy" id="1195612"/>
    <lineage>
        <taxon>Eukaryota</taxon>
        <taxon>Cryptophyceae</taxon>
        <taxon>Pyrenomonadales</taxon>
        <taxon>Chroomonadaceae</taxon>
        <taxon>Chroomonas</taxon>
    </lineage>
</organism>
<dbReference type="Gene3D" id="1.10.472.10">
    <property type="entry name" value="Cyclin-like"/>
    <property type="match status" value="2"/>
</dbReference>
<evidence type="ECO:0000313" key="8">
    <source>
        <dbReference type="Proteomes" id="UP000243348"/>
    </source>
</evidence>
<dbReference type="SMART" id="SM01332">
    <property type="entry name" value="Cyclin_C"/>
    <property type="match status" value="1"/>
</dbReference>
<evidence type="ECO:0000256" key="1">
    <source>
        <dbReference type="ARBA" id="ARBA00022618"/>
    </source>
</evidence>
<dbReference type="InterPro" id="IPR004367">
    <property type="entry name" value="Cyclin_C-dom"/>
</dbReference>
<dbReference type="InterPro" id="IPR036915">
    <property type="entry name" value="Cyclin-like_sf"/>
</dbReference>
<sequence>MNLWGESKIKNFLEKKMKINKYNFREIFQIDKKKTEINPLKKKKKKFWNFWKFNFIFFPEETIFYKKNKFNKKMLFYFINLNQDNEEGNPLGNFRHFNFLFINMLHNEKKYLPRANYMKYQSDINLKMRAILIDWLIDVHLKFKLNPKTLFMSMNILDRFLSSKKIIRQKLQLLGVTTLLVASKYEEIYAPETRDFVYISDNVYSQEDIFKMESLICTALKFEFSYPSVLSFLAHFLKILNSKKEIIFLSNYFMELTLFEISILKYPFSLVAASILICTTKICCPLPKKLDFFWDKIPFYNSLEKKNSREKCLNLIKSLIILGQNEKQKVGAIKRKYANKKFGEVSYSIFRINF</sequence>
<gene>
    <name evidence="7" type="primary">cycB</name>
    <name evidence="7" type="ORF">CMESO_18</name>
</gene>
<evidence type="ECO:0000259" key="6">
    <source>
        <dbReference type="SMART" id="SM01332"/>
    </source>
</evidence>
<reference evidence="7 8" key="1">
    <citation type="journal article" date="2012" name="Genome Biol. Evol.">
        <title>Nucleomorph genome sequence of the cryptophyte alga Chroomonas mesostigmatica CCMP1168 reveals lineage-specific gene loss and genome complexity.</title>
        <authorList>
            <person name="Moore C.E."/>
            <person name="Curtis B."/>
            <person name="Mills T."/>
            <person name="Tanifuji G."/>
            <person name="Archibald J.M."/>
        </authorList>
    </citation>
    <scope>NUCLEOTIDE SEQUENCE [LARGE SCALE GENOMIC DNA]</scope>
    <source>
        <strain evidence="7 8">CCMP1168</strain>
    </source>
</reference>
<name>J7G566_9CRYP</name>
<evidence type="ECO:0000313" key="7">
    <source>
        <dbReference type="EMBL" id="AFP65221.1"/>
    </source>
</evidence>
<evidence type="ECO:0000256" key="4">
    <source>
        <dbReference type="RuleBase" id="RU000383"/>
    </source>
</evidence>
<dbReference type="SUPFAM" id="SSF47954">
    <property type="entry name" value="Cyclin-like"/>
    <property type="match status" value="2"/>
</dbReference>
<dbReference type="InterPro" id="IPR006671">
    <property type="entry name" value="Cyclin_N"/>
</dbReference>
<keyword evidence="2 4" id="KW-0195">Cyclin</keyword>
<dbReference type="Proteomes" id="UP000243348">
    <property type="component" value="Nucleomorph 1"/>
</dbReference>
<geneLocation type="nucleomorph" evidence="7"/>
<dbReference type="GO" id="GO:0051301">
    <property type="term" value="P:cell division"/>
    <property type="evidence" value="ECO:0007669"/>
    <property type="project" value="UniProtKB-KW"/>
</dbReference>
<evidence type="ECO:0000256" key="3">
    <source>
        <dbReference type="ARBA" id="ARBA00023306"/>
    </source>
</evidence>
<protein>
    <submittedName>
        <fullName evidence="7">Cyclin B</fullName>
    </submittedName>
</protein>
<dbReference type="InterPro" id="IPR039361">
    <property type="entry name" value="Cyclin"/>
</dbReference>
<dbReference type="CDD" id="cd20507">
    <property type="entry name" value="CYCLIN_CCNB1-like_rpt1"/>
    <property type="match status" value="1"/>
</dbReference>
<dbReference type="Pfam" id="PF02984">
    <property type="entry name" value="Cyclin_C"/>
    <property type="match status" value="1"/>
</dbReference>
<feature type="domain" description="Cyclin C-terminal" evidence="6">
    <location>
        <begin position="227"/>
        <end position="350"/>
    </location>
</feature>
<proteinExistence type="inferred from homology"/>
<evidence type="ECO:0000259" key="5">
    <source>
        <dbReference type="SMART" id="SM00385"/>
    </source>
</evidence>
<dbReference type="AlphaFoldDB" id="J7G566"/>
<accession>J7G566</accession>
<dbReference type="Pfam" id="PF00134">
    <property type="entry name" value="Cyclin_N"/>
    <property type="match status" value="1"/>
</dbReference>
<dbReference type="EMBL" id="CP003680">
    <property type="protein sequence ID" value="AFP65221.1"/>
    <property type="molecule type" value="Genomic_DNA"/>
</dbReference>
<feature type="domain" description="Cyclin-like" evidence="5">
    <location>
        <begin position="134"/>
        <end position="218"/>
    </location>
</feature>
<comment type="similarity">
    <text evidence="4">Belongs to the cyclin family.</text>
</comment>
<keyword evidence="1" id="KW-0132">Cell division</keyword>
<dbReference type="PANTHER" id="PTHR10177">
    <property type="entry name" value="CYCLINS"/>
    <property type="match status" value="1"/>
</dbReference>
<dbReference type="SMART" id="SM00385">
    <property type="entry name" value="CYCLIN"/>
    <property type="match status" value="2"/>
</dbReference>
<dbReference type="InterPro" id="IPR048258">
    <property type="entry name" value="Cyclins_cyclin-box"/>
</dbReference>
<dbReference type="FunFam" id="1.10.472.10:FF:000001">
    <property type="entry name" value="G2/mitotic-specific cyclin"/>
    <property type="match status" value="1"/>
</dbReference>
<feature type="domain" description="Cyclin-like" evidence="5">
    <location>
        <begin position="231"/>
        <end position="321"/>
    </location>
</feature>
<dbReference type="PROSITE" id="PS00292">
    <property type="entry name" value="CYCLINS"/>
    <property type="match status" value="1"/>
</dbReference>
<evidence type="ECO:0000256" key="2">
    <source>
        <dbReference type="ARBA" id="ARBA00023127"/>
    </source>
</evidence>
<keyword evidence="7" id="KW-0542">Nucleomorph</keyword>
<keyword evidence="3" id="KW-0131">Cell cycle</keyword>